<gene>
    <name evidence="1" type="ORF">BXY45_12943</name>
</gene>
<evidence type="ECO:0000313" key="1">
    <source>
        <dbReference type="EMBL" id="PWJ48662.1"/>
    </source>
</evidence>
<protein>
    <submittedName>
        <fullName evidence="1">Uncharacterized protein</fullName>
    </submittedName>
</protein>
<sequence length="383" mass="39939">MRPARERSHHHDPVAVAVDGGLSGGWLGHAGAFQAWVIAHGADGALESPEETAAKAPLLWAGVVAAATMAPAAGLEADPTLWTLHDLAALLDLVKKEQPREMVEAVCASLSLYFHYLDDSGAWADDPTRVRSMQAMLDTTLDPDSLLAQISRQMAAAGDVSEEAEDRAVAALPLLADVVAMLGAVRQGTLSITKDAAGKQSLAVDLPEPLAVGGQTGLAHLWWALKLAQFVPLGGNPEDGDDDAPPTLTAAGEALLSDPAGAIDEARAVVSRWIFVLLDMPHVWAGHRPFPRGAFLPLMSVTLLGALAGNGVGRASVDSYCDTLDLSAVERAALAQLAVETLDRLVLAGLAVKGDDEQVVVPGELQSVVQAGVEMAIVISRKS</sequence>
<keyword evidence="2" id="KW-1185">Reference proteome</keyword>
<dbReference type="AlphaFoldDB" id="A0A315ZTM1"/>
<dbReference type="EMBL" id="QGDQ01000029">
    <property type="protein sequence ID" value="PWJ48662.1"/>
    <property type="molecule type" value="Genomic_DNA"/>
</dbReference>
<proteinExistence type="predicted"/>
<reference evidence="1 2" key="1">
    <citation type="submission" date="2018-03" db="EMBL/GenBank/DDBJ databases">
        <title>Genomic Encyclopedia of Archaeal and Bacterial Type Strains, Phase II (KMG-II): from individual species to whole genera.</title>
        <authorList>
            <person name="Goeker M."/>
        </authorList>
    </citation>
    <scope>NUCLEOTIDE SEQUENCE [LARGE SCALE GENOMIC DNA]</scope>
    <source>
        <strain evidence="1 2">DSM 44889</strain>
    </source>
</reference>
<organism evidence="1 2">
    <name type="scientific">Quadrisphaera granulorum</name>
    <dbReference type="NCBI Taxonomy" id="317664"/>
    <lineage>
        <taxon>Bacteria</taxon>
        <taxon>Bacillati</taxon>
        <taxon>Actinomycetota</taxon>
        <taxon>Actinomycetes</taxon>
        <taxon>Kineosporiales</taxon>
        <taxon>Kineosporiaceae</taxon>
        <taxon>Quadrisphaera</taxon>
    </lineage>
</organism>
<evidence type="ECO:0000313" key="2">
    <source>
        <dbReference type="Proteomes" id="UP000245469"/>
    </source>
</evidence>
<name>A0A315ZTM1_9ACTN</name>
<dbReference type="Proteomes" id="UP000245469">
    <property type="component" value="Unassembled WGS sequence"/>
</dbReference>
<comment type="caution">
    <text evidence="1">The sequence shown here is derived from an EMBL/GenBank/DDBJ whole genome shotgun (WGS) entry which is preliminary data.</text>
</comment>
<accession>A0A315ZTM1</accession>